<keyword evidence="8 9" id="KW-0927">Auxin signaling pathway</keyword>
<evidence type="ECO:0000256" key="1">
    <source>
        <dbReference type="ARBA" id="ARBA00004123"/>
    </source>
</evidence>
<dbReference type="CDD" id="cd10017">
    <property type="entry name" value="B3_DNA"/>
    <property type="match status" value="1"/>
</dbReference>
<dbReference type="PROSITE" id="PS50863">
    <property type="entry name" value="B3"/>
    <property type="match status" value="1"/>
</dbReference>
<evidence type="ECO:0000256" key="2">
    <source>
        <dbReference type="ARBA" id="ARBA00007853"/>
    </source>
</evidence>
<dbReference type="FunFam" id="3.10.20.90:FF:000047">
    <property type="entry name" value="Auxin response factor"/>
    <property type="match status" value="1"/>
</dbReference>
<dbReference type="GO" id="GO:0009734">
    <property type="term" value="P:auxin-activated signaling pathway"/>
    <property type="evidence" value="ECO:0007669"/>
    <property type="project" value="UniProtKB-KW"/>
</dbReference>
<dbReference type="SUPFAM" id="SSF101936">
    <property type="entry name" value="DNA-binding pseudobarrel domain"/>
    <property type="match status" value="1"/>
</dbReference>
<proteinExistence type="inferred from homology"/>
<dbReference type="Pfam" id="PF02309">
    <property type="entry name" value="AUX_IAA"/>
    <property type="match status" value="1"/>
</dbReference>
<keyword evidence="5 9" id="KW-0238">DNA-binding</keyword>
<evidence type="ECO:0000256" key="3">
    <source>
        <dbReference type="ARBA" id="ARBA00011726"/>
    </source>
</evidence>
<dbReference type="Pfam" id="PF06507">
    <property type="entry name" value="ARF_AD"/>
    <property type="match status" value="1"/>
</dbReference>
<name>A0AAV1R4Q3_9ROSI</name>
<dbReference type="InterPro" id="IPR010525">
    <property type="entry name" value="ARF_dom"/>
</dbReference>
<dbReference type="Gene3D" id="2.30.30.1040">
    <property type="match status" value="1"/>
</dbReference>
<dbReference type="InterPro" id="IPR003340">
    <property type="entry name" value="B3_DNA-bd"/>
</dbReference>
<comment type="subunit">
    <text evidence="3 9">Homodimers and heterodimers.</text>
</comment>
<dbReference type="Pfam" id="PF02362">
    <property type="entry name" value="B3"/>
    <property type="match status" value="1"/>
</dbReference>
<feature type="compositionally biased region" description="Low complexity" evidence="10">
    <location>
        <begin position="23"/>
        <end position="36"/>
    </location>
</feature>
<feature type="region of interest" description="Disordered" evidence="10">
    <location>
        <begin position="17"/>
        <end position="36"/>
    </location>
</feature>
<evidence type="ECO:0000256" key="8">
    <source>
        <dbReference type="ARBA" id="ARBA00023294"/>
    </source>
</evidence>
<comment type="function">
    <text evidence="9">Auxin response factors (ARFs) are transcriptional factors that bind specifically to the DNA sequence 5'-TGTCTC-3' found in the auxin-responsive promoter elements (AuxREs).</text>
</comment>
<dbReference type="Gene3D" id="3.10.20.90">
    <property type="entry name" value="Phosphatidylinositol 3-kinase Catalytic Subunit, Chain A, domain 1"/>
    <property type="match status" value="1"/>
</dbReference>
<dbReference type="SUPFAM" id="SSF54277">
    <property type="entry name" value="CAD &amp; PB1 domains"/>
    <property type="match status" value="1"/>
</dbReference>
<dbReference type="PROSITE" id="PS51745">
    <property type="entry name" value="PB1"/>
    <property type="match status" value="1"/>
</dbReference>
<dbReference type="GO" id="GO:0003677">
    <property type="term" value="F:DNA binding"/>
    <property type="evidence" value="ECO:0007669"/>
    <property type="project" value="UniProtKB-KW"/>
</dbReference>
<feature type="domain" description="PB1" evidence="12">
    <location>
        <begin position="701"/>
        <end position="783"/>
    </location>
</feature>
<organism evidence="13 14">
    <name type="scientific">Dovyalis caffra</name>
    <dbReference type="NCBI Taxonomy" id="77055"/>
    <lineage>
        <taxon>Eukaryota</taxon>
        <taxon>Viridiplantae</taxon>
        <taxon>Streptophyta</taxon>
        <taxon>Embryophyta</taxon>
        <taxon>Tracheophyta</taxon>
        <taxon>Spermatophyta</taxon>
        <taxon>Magnoliopsida</taxon>
        <taxon>eudicotyledons</taxon>
        <taxon>Gunneridae</taxon>
        <taxon>Pentapetalae</taxon>
        <taxon>rosids</taxon>
        <taxon>fabids</taxon>
        <taxon>Malpighiales</taxon>
        <taxon>Salicaceae</taxon>
        <taxon>Flacourtieae</taxon>
        <taxon>Dovyalis</taxon>
    </lineage>
</organism>
<comment type="caution">
    <text evidence="13">The sequence shown here is derived from an EMBL/GenBank/DDBJ whole genome shotgun (WGS) entry which is preliminary data.</text>
</comment>
<dbReference type="EMBL" id="CAWUPB010000851">
    <property type="protein sequence ID" value="CAK7327429.1"/>
    <property type="molecule type" value="Genomic_DNA"/>
</dbReference>
<evidence type="ECO:0000256" key="5">
    <source>
        <dbReference type="ARBA" id="ARBA00023125"/>
    </source>
</evidence>
<keyword evidence="7 9" id="KW-0539">Nucleus</keyword>
<dbReference type="GO" id="GO:0005634">
    <property type="term" value="C:nucleus"/>
    <property type="evidence" value="ECO:0007669"/>
    <property type="project" value="UniProtKB-SubCell"/>
</dbReference>
<dbReference type="PANTHER" id="PTHR31384:SF102">
    <property type="entry name" value="AUXIN RESPONSE FACTOR 4"/>
    <property type="match status" value="1"/>
</dbReference>
<evidence type="ECO:0000259" key="11">
    <source>
        <dbReference type="PROSITE" id="PS50863"/>
    </source>
</evidence>
<keyword evidence="4 9" id="KW-0805">Transcription regulation</keyword>
<dbReference type="Gene3D" id="2.40.330.10">
    <property type="entry name" value="DNA-binding pseudobarrel domain"/>
    <property type="match status" value="1"/>
</dbReference>
<accession>A0AAV1R4Q3</accession>
<comment type="similarity">
    <text evidence="2 9">Belongs to the ARF family.</text>
</comment>
<dbReference type="FunFam" id="2.30.30.1040:FF:000001">
    <property type="entry name" value="Auxin response factor"/>
    <property type="match status" value="1"/>
</dbReference>
<evidence type="ECO:0000256" key="7">
    <source>
        <dbReference type="ARBA" id="ARBA00023242"/>
    </source>
</evidence>
<comment type="subcellular location">
    <subcellularLocation>
        <location evidence="1 9">Nucleus</location>
    </subcellularLocation>
</comment>
<dbReference type="InterPro" id="IPR044835">
    <property type="entry name" value="ARF_plant"/>
</dbReference>
<dbReference type="InterPro" id="IPR015300">
    <property type="entry name" value="DNA-bd_pseudobarrel_sf"/>
</dbReference>
<evidence type="ECO:0000256" key="6">
    <source>
        <dbReference type="ARBA" id="ARBA00023163"/>
    </source>
</evidence>
<evidence type="ECO:0000256" key="10">
    <source>
        <dbReference type="SAM" id="MobiDB-lite"/>
    </source>
</evidence>
<feature type="domain" description="TF-B3" evidence="11">
    <location>
        <begin position="158"/>
        <end position="260"/>
    </location>
</feature>
<dbReference type="SMART" id="SM01019">
    <property type="entry name" value="B3"/>
    <property type="match status" value="1"/>
</dbReference>
<evidence type="ECO:0000256" key="9">
    <source>
        <dbReference type="RuleBase" id="RU004561"/>
    </source>
</evidence>
<dbReference type="FunFam" id="2.40.330.10:FF:000001">
    <property type="entry name" value="Auxin response factor"/>
    <property type="match status" value="1"/>
</dbReference>
<evidence type="ECO:0000256" key="4">
    <source>
        <dbReference type="ARBA" id="ARBA00023015"/>
    </source>
</evidence>
<dbReference type="GO" id="GO:0006355">
    <property type="term" value="P:regulation of DNA-templated transcription"/>
    <property type="evidence" value="ECO:0007669"/>
    <property type="project" value="InterPro"/>
</dbReference>
<dbReference type="InterPro" id="IPR053793">
    <property type="entry name" value="PB1-like"/>
</dbReference>
<evidence type="ECO:0000313" key="14">
    <source>
        <dbReference type="Proteomes" id="UP001314170"/>
    </source>
</evidence>
<sequence length="884" mass="98127">MEIDLNHPVTEVEKNAFCTNGDSSSSSNSTSSNSSSSPVSSSIYLELWHACAGPLTSLPKKGNVVVYFPQGHLEQVASSSPFSPRDMPNFDLQPQIFCKVVNVQLLANKENDEVYTRLTLLPQPELVGQDLEGKELQEIGVDGEGDGGSPTKSTPHMFCKTLTASDTSTHGGFSVPRRAAEDCFPSLDYKQQRPSQELVAKDLHGVEWRFRHIYRGQPRRHLLTTGWSIFVSQKNLVSGDAVLFLRYASWIMMLKAFSPHVEGEDGELRLGIRRAIRPRNGLPDSVTGKQNSVRSVLSLVANAISTRSVFNVSYSPRYAISGGEIVALVLYTKASHAVFVVPYQKYIRSITNAVCMGTRFNMRFEMDDSPERRCSGVVTGTADLDPYKWPNSKWRCLMASATSLYQAGTTTVRWDDDIISDHQERLSPWEIDASVSLPPLSIESSPRLKKLRTGLQAAPADNPIAGGGGFLDFEESVRSSKVLQGQENIGLVSAMYGCDTANHPLDFEMRNTARQNLILTGIEKAKINELTISHPATYTGFTESDRFPKVLQGQEICSLRSMGALGKPNIGCSSFQMYPEPRPAFYPVAAESLRNMYFPYGDLYKPGQDPRRHSYATIFPGENVHFNASSIQTCVVREEVRKPNQSNKHKIQESISASPALSANLRNQKDDYFNGNSTGCKLFGFSLNAETSPNSQNTGKRSCTKVHKQGSLVGRAIDLSRLNGYSDLLNELEILFSMEGLLQNPEEGWRILYTDSENDVMVVGDDPWHEFCNVVTKIHIYTQEEVEKMTIGIIGDDTQSCLDQAPVIIEASKSSSVGQPDCSPTFSSEWNLLKLRTSMPFLASLCKDGELMIEVCLGMNFQRWLEEIWNRLVPNAVSELNASW</sequence>
<dbReference type="PANTHER" id="PTHR31384">
    <property type="entry name" value="AUXIN RESPONSE FACTOR 4-RELATED"/>
    <property type="match status" value="1"/>
</dbReference>
<dbReference type="Proteomes" id="UP001314170">
    <property type="component" value="Unassembled WGS sequence"/>
</dbReference>
<keyword evidence="6 9" id="KW-0804">Transcription</keyword>
<dbReference type="AlphaFoldDB" id="A0AAV1R4Q3"/>
<gene>
    <name evidence="13" type="ORF">DCAF_LOCUS5141</name>
</gene>
<reference evidence="13 14" key="1">
    <citation type="submission" date="2024-01" db="EMBL/GenBank/DDBJ databases">
        <authorList>
            <person name="Waweru B."/>
        </authorList>
    </citation>
    <scope>NUCLEOTIDE SEQUENCE [LARGE SCALE GENOMIC DNA]</scope>
</reference>
<evidence type="ECO:0000259" key="12">
    <source>
        <dbReference type="PROSITE" id="PS51745"/>
    </source>
</evidence>
<keyword evidence="14" id="KW-1185">Reference proteome</keyword>
<dbReference type="InterPro" id="IPR033389">
    <property type="entry name" value="AUX/IAA_dom"/>
</dbReference>
<protein>
    <recommendedName>
        <fullName evidence="9">Auxin response factor</fullName>
    </recommendedName>
</protein>
<evidence type="ECO:0000313" key="13">
    <source>
        <dbReference type="EMBL" id="CAK7327429.1"/>
    </source>
</evidence>